<keyword evidence="7 10" id="KW-1133">Transmembrane helix</keyword>
<dbReference type="Pfam" id="PF13181">
    <property type="entry name" value="TPR_8"/>
    <property type="match status" value="1"/>
</dbReference>
<feature type="transmembrane region" description="Helical" evidence="10">
    <location>
        <begin position="89"/>
        <end position="113"/>
    </location>
</feature>
<dbReference type="InterPro" id="IPR013105">
    <property type="entry name" value="TPR_2"/>
</dbReference>
<comment type="cofactor">
    <cofactor evidence="1">
        <name>Zn(2+)</name>
        <dbReference type="ChEBI" id="CHEBI:29105"/>
    </cofactor>
</comment>
<proteinExistence type="inferred from homology"/>
<dbReference type="PANTHER" id="PTHR44858:SF1">
    <property type="entry name" value="UDP-N-ACETYLGLUCOSAMINE--PEPTIDE N-ACETYLGLUCOSAMINYLTRANSFERASE SPINDLY-RELATED"/>
    <property type="match status" value="1"/>
</dbReference>
<dbReference type="GO" id="GO:0006508">
    <property type="term" value="P:proteolysis"/>
    <property type="evidence" value="ECO:0007669"/>
    <property type="project" value="InterPro"/>
</dbReference>
<keyword evidence="13" id="KW-1185">Reference proteome</keyword>
<dbReference type="PROSITE" id="PS50005">
    <property type="entry name" value="TPR"/>
    <property type="match status" value="3"/>
</dbReference>
<dbReference type="Pfam" id="PF07719">
    <property type="entry name" value="TPR_2"/>
    <property type="match status" value="1"/>
</dbReference>
<comment type="caution">
    <text evidence="12">The sequence shown here is derived from an EMBL/GenBank/DDBJ whole genome shotgun (WGS) entry which is preliminary data.</text>
</comment>
<keyword evidence="4 10" id="KW-0812">Transmembrane</keyword>
<protein>
    <submittedName>
        <fullName evidence="12">Tetratricopeptide repeat protein</fullName>
    </submittedName>
</protein>
<accession>A0A2T6BZF5</accession>
<evidence type="ECO:0000256" key="8">
    <source>
        <dbReference type="ARBA" id="ARBA00023136"/>
    </source>
</evidence>
<evidence type="ECO:0000256" key="5">
    <source>
        <dbReference type="ARBA" id="ARBA00022737"/>
    </source>
</evidence>
<evidence type="ECO:0000259" key="11">
    <source>
        <dbReference type="Pfam" id="PF02163"/>
    </source>
</evidence>
<evidence type="ECO:0000256" key="9">
    <source>
        <dbReference type="PROSITE-ProRule" id="PRU00339"/>
    </source>
</evidence>
<dbReference type="GO" id="GO:0046813">
    <property type="term" value="P:receptor-mediated virion attachment to host cell"/>
    <property type="evidence" value="ECO:0007669"/>
    <property type="project" value="TreeGrafter"/>
</dbReference>
<evidence type="ECO:0000313" key="13">
    <source>
        <dbReference type="Proteomes" id="UP000244090"/>
    </source>
</evidence>
<dbReference type="EMBL" id="QBKT01000004">
    <property type="protein sequence ID" value="PTX61454.1"/>
    <property type="molecule type" value="Genomic_DNA"/>
</dbReference>
<dbReference type="SUPFAM" id="SSF48452">
    <property type="entry name" value="TPR-like"/>
    <property type="match status" value="2"/>
</dbReference>
<dbReference type="RefSeq" id="WP_108114693.1">
    <property type="nucleotide sequence ID" value="NZ_QBKT01000004.1"/>
</dbReference>
<evidence type="ECO:0000256" key="3">
    <source>
        <dbReference type="ARBA" id="ARBA00007931"/>
    </source>
</evidence>
<comment type="subcellular location">
    <subcellularLocation>
        <location evidence="2">Membrane</location>
        <topology evidence="2">Multi-pass membrane protein</topology>
    </subcellularLocation>
</comment>
<feature type="repeat" description="TPR" evidence="9">
    <location>
        <begin position="309"/>
        <end position="342"/>
    </location>
</feature>
<evidence type="ECO:0000256" key="6">
    <source>
        <dbReference type="ARBA" id="ARBA00022803"/>
    </source>
</evidence>
<dbReference type="Gene3D" id="1.25.40.10">
    <property type="entry name" value="Tetratricopeptide repeat domain"/>
    <property type="match status" value="2"/>
</dbReference>
<evidence type="ECO:0000256" key="2">
    <source>
        <dbReference type="ARBA" id="ARBA00004141"/>
    </source>
</evidence>
<evidence type="ECO:0000313" key="12">
    <source>
        <dbReference type="EMBL" id="PTX61454.1"/>
    </source>
</evidence>
<evidence type="ECO:0000256" key="7">
    <source>
        <dbReference type="ARBA" id="ARBA00022989"/>
    </source>
</evidence>
<organism evidence="12 13">
    <name type="scientific">Kordia periserrulae</name>
    <dbReference type="NCBI Taxonomy" id="701523"/>
    <lineage>
        <taxon>Bacteria</taxon>
        <taxon>Pseudomonadati</taxon>
        <taxon>Bacteroidota</taxon>
        <taxon>Flavobacteriia</taxon>
        <taxon>Flavobacteriales</taxon>
        <taxon>Flavobacteriaceae</taxon>
        <taxon>Kordia</taxon>
    </lineage>
</organism>
<sequence>MPIEVAIIFMLALLTFRLLTTVIHELGHAIPALLLTNEKVTVYMGSLGNPEKSLQFQFGRLECFFKFNLFYWKGGLCVMHEKDISVRTSFLVTICGPLLSLIVATMGILVLYYNQFGDVTKLVIFALVFSCLLDFINNMAPKRDSIALHDGTFTNNDGMQLWMLFQFRKSYQKFQKGSHYMEQSEFGKAAAIFEEAIPQAKHNAGMFYRLAIYAHIQNNKREKAKQLQEIFTEKYKDTFTTDDFINAGIILGFFDEYEQAIHLYTEALQIDSKNSLALNNRGYNYGLLHEHEKAIADLDKVIAIDAKFAFAWNNRGFSKLKLGQLEAGLQDIQQSLQLDDQNSYAYRNLGLYYFYKKEYEKALELYQKAKELDASTKFLNNYISEVEKFLQK</sequence>
<feature type="repeat" description="TPR" evidence="9">
    <location>
        <begin position="343"/>
        <end position="376"/>
    </location>
</feature>
<feature type="transmembrane region" description="Helical" evidence="10">
    <location>
        <begin position="119"/>
        <end position="136"/>
    </location>
</feature>
<dbReference type="InterPro" id="IPR050498">
    <property type="entry name" value="Ycf3"/>
</dbReference>
<dbReference type="Proteomes" id="UP000244090">
    <property type="component" value="Unassembled WGS sequence"/>
</dbReference>
<feature type="repeat" description="TPR" evidence="9">
    <location>
        <begin position="241"/>
        <end position="274"/>
    </location>
</feature>
<reference evidence="12 13" key="1">
    <citation type="submission" date="2018-04" db="EMBL/GenBank/DDBJ databases">
        <title>Genomic Encyclopedia of Archaeal and Bacterial Type Strains, Phase II (KMG-II): from individual species to whole genera.</title>
        <authorList>
            <person name="Goeker M."/>
        </authorList>
    </citation>
    <scope>NUCLEOTIDE SEQUENCE [LARGE SCALE GENOMIC DNA]</scope>
    <source>
        <strain evidence="12 13">DSM 25731</strain>
    </source>
</reference>
<dbReference type="AlphaFoldDB" id="A0A2T6BZF5"/>
<dbReference type="InterPro" id="IPR011990">
    <property type="entry name" value="TPR-like_helical_dom_sf"/>
</dbReference>
<feature type="transmembrane region" description="Helical" evidence="10">
    <location>
        <begin position="6"/>
        <end position="23"/>
    </location>
</feature>
<keyword evidence="5" id="KW-0677">Repeat</keyword>
<evidence type="ECO:0000256" key="4">
    <source>
        <dbReference type="ARBA" id="ARBA00022692"/>
    </source>
</evidence>
<evidence type="ECO:0000256" key="1">
    <source>
        <dbReference type="ARBA" id="ARBA00001947"/>
    </source>
</evidence>
<dbReference type="PROSITE" id="PS50293">
    <property type="entry name" value="TPR_REGION"/>
    <property type="match status" value="1"/>
</dbReference>
<dbReference type="GO" id="GO:0009279">
    <property type="term" value="C:cell outer membrane"/>
    <property type="evidence" value="ECO:0007669"/>
    <property type="project" value="TreeGrafter"/>
</dbReference>
<dbReference type="SMART" id="SM00028">
    <property type="entry name" value="TPR"/>
    <property type="match status" value="5"/>
</dbReference>
<keyword evidence="8 10" id="KW-0472">Membrane</keyword>
<name>A0A2T6BZF5_9FLAO</name>
<gene>
    <name evidence="12" type="ORF">C8N46_10497</name>
</gene>
<dbReference type="Pfam" id="PF02163">
    <property type="entry name" value="Peptidase_M50"/>
    <property type="match status" value="1"/>
</dbReference>
<comment type="similarity">
    <text evidence="3">Belongs to the peptidase M50B family.</text>
</comment>
<dbReference type="OrthoDB" id="9785181at2"/>
<evidence type="ECO:0000256" key="10">
    <source>
        <dbReference type="SAM" id="Phobius"/>
    </source>
</evidence>
<dbReference type="InterPro" id="IPR019734">
    <property type="entry name" value="TPR_rpt"/>
</dbReference>
<feature type="domain" description="Peptidase M50" evidence="11">
    <location>
        <begin position="20"/>
        <end position="217"/>
    </location>
</feature>
<keyword evidence="6 9" id="KW-0802">TPR repeat</keyword>
<dbReference type="PANTHER" id="PTHR44858">
    <property type="entry name" value="TETRATRICOPEPTIDE REPEAT PROTEIN 6"/>
    <property type="match status" value="1"/>
</dbReference>
<dbReference type="InterPro" id="IPR008915">
    <property type="entry name" value="Peptidase_M50"/>
</dbReference>